<gene>
    <name evidence="10" type="ORF">GUITHDRAFT_132952</name>
</gene>
<name>L1JY90_GUITC</name>
<keyword evidence="3 7" id="KW-0812">Transmembrane</keyword>
<sequence length="809" mass="89976">MGKFVVPVRMQQLLVINLVLLPLAETFHPPLVKPIGLSPSFAKRAIVALQSRSEKGRTAMQLSLPAFEAASQIVQYGLGPWGLYFMQRILMGGLIGQVLALLCISVVLTGVGALLLLLLRTLTLSVQGLFNKRMEKKFDKQASKSWGTSKVDSFVQAVFALRTRLKKLEKATGLNITLWVCSTSDEAADPLSDVACLVLMFMRREYWALILTGWLKLAGICGVVALTVKLSVDGIIMNNGPVVEKGHILLLSDVFNDQVVSVVCTLGHASKEGNALSILKNEPIVVMTPQDKLQVYEEIKKGMGREGLRPDMWGNGPLNIVTRQGDPKSLEDLQNVCVKDAAHVLMLSCQKNREEVVDGEASPLLLREIRTKTSLLERLRPMEEEGMKAPVLSLPGQAELWTELEQGFTICEDQEFVGKLLTQCCLSPEHGLAVLYNKIMLTQGGCHFMYSEETLGSSRRWLVGKRYAELQKHFPEAVVCGILRGEELMMMPEDETELQNDDRIIAMASDHTKLRPQLFSRFFARDSPVPLLTEAAQPAAAGKGLGEERRPKNILVLNWNERGQTTVDEIRQNAPRGARVDVLTDKKNMEELGYNDNHPLPRRRVPVKFWRGNTLEPSNLEQAGVLEADCILILSDTDAPSNVDQFSDSELFSTIDTLSKLHWHPSKPRPRVVGTVYSLENYVSIRSLCLKAGFKYDLILADKIESGALVHILLQPKLEQIFHSLLSKDRAELQIKSVGDLFKEEDGFVGSFREIQRRVKGNRQLALGVLRVTPTEAGGGKLTLSLIPKQDEVFSLAQRDKIIVLGKPK</sequence>
<dbReference type="OrthoDB" id="1923901at2759"/>
<evidence type="ECO:0000256" key="6">
    <source>
        <dbReference type="ARBA" id="ARBA00023136"/>
    </source>
</evidence>
<dbReference type="PANTHER" id="PTHR31563:SF10">
    <property type="entry name" value="ION CHANNEL POLLUX-RELATED"/>
    <property type="match status" value="1"/>
</dbReference>
<dbReference type="GeneID" id="17310047"/>
<dbReference type="AlphaFoldDB" id="L1JY90"/>
<keyword evidence="6 7" id="KW-0472">Membrane</keyword>
<evidence type="ECO:0000256" key="4">
    <source>
        <dbReference type="ARBA" id="ARBA00022989"/>
    </source>
</evidence>
<keyword evidence="2" id="KW-0813">Transport</keyword>
<dbReference type="EMBL" id="JH992970">
    <property type="protein sequence ID" value="EKX53190.1"/>
    <property type="molecule type" value="Genomic_DNA"/>
</dbReference>
<comment type="subcellular location">
    <subcellularLocation>
        <location evidence="1">Endomembrane system</location>
        <topology evidence="1">Multi-pass membrane protein</topology>
    </subcellularLocation>
</comment>
<evidence type="ECO:0000256" key="1">
    <source>
        <dbReference type="ARBA" id="ARBA00004127"/>
    </source>
</evidence>
<keyword evidence="8" id="KW-0732">Signal</keyword>
<dbReference type="InterPro" id="IPR010420">
    <property type="entry name" value="CASTOR/POLLUX/SYM8_dom"/>
</dbReference>
<keyword evidence="12" id="KW-1185">Reference proteome</keyword>
<proteinExistence type="predicted"/>
<evidence type="ECO:0000256" key="7">
    <source>
        <dbReference type="SAM" id="Phobius"/>
    </source>
</evidence>
<dbReference type="HOGENOM" id="CLU_348661_0_0_1"/>
<dbReference type="Proteomes" id="UP000011087">
    <property type="component" value="Unassembled WGS sequence"/>
</dbReference>
<reference evidence="12" key="2">
    <citation type="submission" date="2012-11" db="EMBL/GenBank/DDBJ databases">
        <authorList>
            <person name="Kuo A."/>
            <person name="Curtis B.A."/>
            <person name="Tanifuji G."/>
            <person name="Burki F."/>
            <person name="Gruber A."/>
            <person name="Irimia M."/>
            <person name="Maruyama S."/>
            <person name="Arias M.C."/>
            <person name="Ball S.G."/>
            <person name="Gile G.H."/>
            <person name="Hirakawa Y."/>
            <person name="Hopkins J.F."/>
            <person name="Rensing S.A."/>
            <person name="Schmutz J."/>
            <person name="Symeonidi A."/>
            <person name="Elias M."/>
            <person name="Eveleigh R.J."/>
            <person name="Herman E.K."/>
            <person name="Klute M.J."/>
            <person name="Nakayama T."/>
            <person name="Obornik M."/>
            <person name="Reyes-Prieto A."/>
            <person name="Armbrust E.V."/>
            <person name="Aves S.J."/>
            <person name="Beiko R.G."/>
            <person name="Coutinho P."/>
            <person name="Dacks J.B."/>
            <person name="Durnford D.G."/>
            <person name="Fast N.M."/>
            <person name="Green B.R."/>
            <person name="Grisdale C."/>
            <person name="Hempe F."/>
            <person name="Henrissat B."/>
            <person name="Hoppner M.P."/>
            <person name="Ishida K.-I."/>
            <person name="Kim E."/>
            <person name="Koreny L."/>
            <person name="Kroth P.G."/>
            <person name="Liu Y."/>
            <person name="Malik S.-B."/>
            <person name="Maier U.G."/>
            <person name="McRose D."/>
            <person name="Mock T."/>
            <person name="Neilson J.A."/>
            <person name="Onodera N.T."/>
            <person name="Poole A.M."/>
            <person name="Pritham E.J."/>
            <person name="Richards T.A."/>
            <person name="Rocap G."/>
            <person name="Roy S.W."/>
            <person name="Sarai C."/>
            <person name="Schaack S."/>
            <person name="Shirato S."/>
            <person name="Slamovits C.H."/>
            <person name="Spencer D.F."/>
            <person name="Suzuki S."/>
            <person name="Worden A.Z."/>
            <person name="Zauner S."/>
            <person name="Barry K."/>
            <person name="Bell C."/>
            <person name="Bharti A.K."/>
            <person name="Crow J.A."/>
            <person name="Grimwood J."/>
            <person name="Kramer R."/>
            <person name="Lindquist E."/>
            <person name="Lucas S."/>
            <person name="Salamov A."/>
            <person name="McFadden G.I."/>
            <person name="Lane C.E."/>
            <person name="Keeling P.J."/>
            <person name="Gray M.W."/>
            <person name="Grigoriev I.V."/>
            <person name="Archibald J.M."/>
        </authorList>
    </citation>
    <scope>NUCLEOTIDE SEQUENCE</scope>
    <source>
        <strain evidence="12">CCMP2712</strain>
    </source>
</reference>
<dbReference type="PANTHER" id="PTHR31563">
    <property type="entry name" value="ION CHANNEL POLLUX-RELATED"/>
    <property type="match status" value="1"/>
</dbReference>
<keyword evidence="4 7" id="KW-1133">Transmembrane helix</keyword>
<reference evidence="11" key="3">
    <citation type="submission" date="2015-06" db="UniProtKB">
        <authorList>
            <consortium name="EnsemblProtists"/>
        </authorList>
    </citation>
    <scope>IDENTIFICATION</scope>
</reference>
<dbReference type="EnsemblProtists" id="EKX53190">
    <property type="protein sequence ID" value="EKX53190"/>
    <property type="gene ID" value="GUITHDRAFT_132952"/>
</dbReference>
<feature type="signal peptide" evidence="8">
    <location>
        <begin position="1"/>
        <end position="26"/>
    </location>
</feature>
<accession>L1JY90</accession>
<protein>
    <recommendedName>
        <fullName evidence="9">CASTOR/POLLUX/SYM8 ion channel conserved domain-containing protein</fullName>
    </recommendedName>
</protein>
<evidence type="ECO:0000256" key="8">
    <source>
        <dbReference type="SAM" id="SignalP"/>
    </source>
</evidence>
<evidence type="ECO:0000313" key="11">
    <source>
        <dbReference type="EnsemblProtists" id="EKX53190"/>
    </source>
</evidence>
<dbReference type="KEGG" id="gtt:GUITHDRAFT_132952"/>
<dbReference type="PaxDb" id="55529-EKX53190"/>
<dbReference type="Pfam" id="PF06241">
    <property type="entry name" value="Castor_Poll_mid"/>
    <property type="match status" value="1"/>
</dbReference>
<reference evidence="10 12" key="1">
    <citation type="journal article" date="2012" name="Nature">
        <title>Algal genomes reveal evolutionary mosaicism and the fate of nucleomorphs.</title>
        <authorList>
            <consortium name="DOE Joint Genome Institute"/>
            <person name="Curtis B.A."/>
            <person name="Tanifuji G."/>
            <person name="Burki F."/>
            <person name="Gruber A."/>
            <person name="Irimia M."/>
            <person name="Maruyama S."/>
            <person name="Arias M.C."/>
            <person name="Ball S.G."/>
            <person name="Gile G.H."/>
            <person name="Hirakawa Y."/>
            <person name="Hopkins J.F."/>
            <person name="Kuo A."/>
            <person name="Rensing S.A."/>
            <person name="Schmutz J."/>
            <person name="Symeonidi A."/>
            <person name="Elias M."/>
            <person name="Eveleigh R.J."/>
            <person name="Herman E.K."/>
            <person name="Klute M.J."/>
            <person name="Nakayama T."/>
            <person name="Obornik M."/>
            <person name="Reyes-Prieto A."/>
            <person name="Armbrust E.V."/>
            <person name="Aves S.J."/>
            <person name="Beiko R.G."/>
            <person name="Coutinho P."/>
            <person name="Dacks J.B."/>
            <person name="Durnford D.G."/>
            <person name="Fast N.M."/>
            <person name="Green B.R."/>
            <person name="Grisdale C.J."/>
            <person name="Hempel F."/>
            <person name="Henrissat B."/>
            <person name="Hoppner M.P."/>
            <person name="Ishida K."/>
            <person name="Kim E."/>
            <person name="Koreny L."/>
            <person name="Kroth P.G."/>
            <person name="Liu Y."/>
            <person name="Malik S.B."/>
            <person name="Maier U.G."/>
            <person name="McRose D."/>
            <person name="Mock T."/>
            <person name="Neilson J.A."/>
            <person name="Onodera N.T."/>
            <person name="Poole A.M."/>
            <person name="Pritham E.J."/>
            <person name="Richards T.A."/>
            <person name="Rocap G."/>
            <person name="Roy S.W."/>
            <person name="Sarai C."/>
            <person name="Schaack S."/>
            <person name="Shirato S."/>
            <person name="Slamovits C.H."/>
            <person name="Spencer D.F."/>
            <person name="Suzuki S."/>
            <person name="Worden A.Z."/>
            <person name="Zauner S."/>
            <person name="Barry K."/>
            <person name="Bell C."/>
            <person name="Bharti A.K."/>
            <person name="Crow J.A."/>
            <person name="Grimwood J."/>
            <person name="Kramer R."/>
            <person name="Lindquist E."/>
            <person name="Lucas S."/>
            <person name="Salamov A."/>
            <person name="McFadden G.I."/>
            <person name="Lane C.E."/>
            <person name="Keeling P.J."/>
            <person name="Gray M.W."/>
            <person name="Grigoriev I.V."/>
            <person name="Archibald J.M."/>
        </authorList>
    </citation>
    <scope>NUCLEOTIDE SEQUENCE</scope>
    <source>
        <strain evidence="10 12">CCMP2712</strain>
    </source>
</reference>
<organism evidence="10">
    <name type="scientific">Guillardia theta (strain CCMP2712)</name>
    <name type="common">Cryptophyte</name>
    <dbReference type="NCBI Taxonomy" id="905079"/>
    <lineage>
        <taxon>Eukaryota</taxon>
        <taxon>Cryptophyceae</taxon>
        <taxon>Pyrenomonadales</taxon>
        <taxon>Geminigeraceae</taxon>
        <taxon>Guillardia</taxon>
    </lineage>
</organism>
<dbReference type="GO" id="GO:0012505">
    <property type="term" value="C:endomembrane system"/>
    <property type="evidence" value="ECO:0007669"/>
    <property type="project" value="UniProtKB-SubCell"/>
</dbReference>
<dbReference type="RefSeq" id="XP_005840170.1">
    <property type="nucleotide sequence ID" value="XM_005840113.1"/>
</dbReference>
<evidence type="ECO:0000313" key="12">
    <source>
        <dbReference type="Proteomes" id="UP000011087"/>
    </source>
</evidence>
<dbReference type="OMA" id="WLERRSM"/>
<dbReference type="InterPro" id="IPR044849">
    <property type="entry name" value="CASTOR/POLLUX/SYM8-like"/>
</dbReference>
<dbReference type="InterPro" id="IPR036721">
    <property type="entry name" value="RCK_C_sf"/>
</dbReference>
<keyword evidence="5" id="KW-0406">Ion transport</keyword>
<feature type="domain" description="CASTOR/POLLUX/SYM8 ion channel conserved" evidence="9">
    <location>
        <begin position="415"/>
        <end position="517"/>
    </location>
</feature>
<evidence type="ECO:0000256" key="3">
    <source>
        <dbReference type="ARBA" id="ARBA00022692"/>
    </source>
</evidence>
<evidence type="ECO:0000256" key="2">
    <source>
        <dbReference type="ARBA" id="ARBA00022448"/>
    </source>
</evidence>
<feature type="transmembrane region" description="Helical" evidence="7">
    <location>
        <begin position="206"/>
        <end position="228"/>
    </location>
</feature>
<feature type="transmembrane region" description="Helical" evidence="7">
    <location>
        <begin position="94"/>
        <end position="119"/>
    </location>
</feature>
<dbReference type="Gene3D" id="3.40.50.720">
    <property type="entry name" value="NAD(P)-binding Rossmann-like Domain"/>
    <property type="match status" value="1"/>
</dbReference>
<dbReference type="SUPFAM" id="SSF116726">
    <property type="entry name" value="TrkA C-terminal domain-like"/>
    <property type="match status" value="1"/>
</dbReference>
<evidence type="ECO:0000313" key="10">
    <source>
        <dbReference type="EMBL" id="EKX53190.1"/>
    </source>
</evidence>
<feature type="chain" id="PRO_5008771892" description="CASTOR/POLLUX/SYM8 ion channel conserved domain-containing protein" evidence="8">
    <location>
        <begin position="27"/>
        <end position="809"/>
    </location>
</feature>
<dbReference type="GO" id="GO:0006813">
    <property type="term" value="P:potassium ion transport"/>
    <property type="evidence" value="ECO:0007669"/>
    <property type="project" value="InterPro"/>
</dbReference>
<evidence type="ECO:0000256" key="5">
    <source>
        <dbReference type="ARBA" id="ARBA00023065"/>
    </source>
</evidence>
<evidence type="ECO:0000259" key="9">
    <source>
        <dbReference type="Pfam" id="PF06241"/>
    </source>
</evidence>
<dbReference type="Gene3D" id="3.30.70.1450">
    <property type="entry name" value="Regulator of K+ conductance, C-terminal domain"/>
    <property type="match status" value="1"/>
</dbReference>